<name>A0A410X2T7_9BACL</name>
<evidence type="ECO:0000313" key="2">
    <source>
        <dbReference type="EMBL" id="QAV20925.1"/>
    </source>
</evidence>
<accession>A0A410X2T7</accession>
<dbReference type="Gene3D" id="2.40.10.220">
    <property type="entry name" value="predicted glycosyltransferase like domains"/>
    <property type="match status" value="1"/>
</dbReference>
<protein>
    <submittedName>
        <fullName evidence="2">PilZ domain-containing protein</fullName>
    </submittedName>
</protein>
<dbReference type="EMBL" id="CP026520">
    <property type="protein sequence ID" value="QAV20925.1"/>
    <property type="molecule type" value="Genomic_DNA"/>
</dbReference>
<organism evidence="2 3">
    <name type="scientific">Paenibacillus chitinolyticus</name>
    <dbReference type="NCBI Taxonomy" id="79263"/>
    <lineage>
        <taxon>Bacteria</taxon>
        <taxon>Bacillati</taxon>
        <taxon>Bacillota</taxon>
        <taxon>Bacilli</taxon>
        <taxon>Bacillales</taxon>
        <taxon>Paenibacillaceae</taxon>
        <taxon>Paenibacillus</taxon>
    </lineage>
</organism>
<reference evidence="2 3" key="1">
    <citation type="submission" date="2018-01" db="EMBL/GenBank/DDBJ databases">
        <title>The whole genome sequencing and assembly of Paenibacillus chitinolyticus KCCM 41400 strain.</title>
        <authorList>
            <person name="Kim J.-Y."/>
            <person name="Park M.-K."/>
            <person name="Lee Y.-J."/>
            <person name="Yi H."/>
            <person name="Bahn Y.-S."/>
            <person name="Kim J.F."/>
            <person name="Lee D.-W."/>
        </authorList>
    </citation>
    <scope>NUCLEOTIDE SEQUENCE [LARGE SCALE GENOMIC DNA]</scope>
    <source>
        <strain evidence="2 3">KCCM 41400</strain>
    </source>
</reference>
<dbReference type="InterPro" id="IPR009875">
    <property type="entry name" value="PilZ_domain"/>
</dbReference>
<gene>
    <name evidence="2" type="ORF">PC41400_25850</name>
</gene>
<dbReference type="Pfam" id="PF07238">
    <property type="entry name" value="PilZ"/>
    <property type="match status" value="1"/>
</dbReference>
<evidence type="ECO:0000313" key="3">
    <source>
        <dbReference type="Proteomes" id="UP000288943"/>
    </source>
</evidence>
<evidence type="ECO:0000259" key="1">
    <source>
        <dbReference type="Pfam" id="PF07238"/>
    </source>
</evidence>
<dbReference type="OrthoDB" id="2563492at2"/>
<proteinExistence type="predicted"/>
<dbReference type="GO" id="GO:0035438">
    <property type="term" value="F:cyclic-di-GMP binding"/>
    <property type="evidence" value="ECO:0007669"/>
    <property type="project" value="InterPro"/>
</dbReference>
<feature type="domain" description="PilZ" evidence="1">
    <location>
        <begin position="120"/>
        <end position="232"/>
    </location>
</feature>
<dbReference type="AlphaFoldDB" id="A0A410X2T7"/>
<sequence>MPPHGTMVIMMNWTYALTQHILVPKTECKLIIVGENADGQPFCLETRVFLREAGLDFFSVHVYFDLANPLDKLEQISFIEFSFQDQGINYYSFVDLVQLDPEVSSCVLKLVSPQELYSYQNRRHIRKPLPPLTNATCRVIGARQNSAEDTPAFIGQLLEISRSGTSMITSHRMIESLMLELSFHLPEVEAPLLLTGEVRSSTPFSSDSYRVGIEFHDVPLSSLNLIDTYCEQTSS</sequence>
<dbReference type="Proteomes" id="UP000288943">
    <property type="component" value="Chromosome"/>
</dbReference>
<dbReference type="KEGG" id="pchi:PC41400_25850"/>